<sequence>MVTTEVLKLEVTECDDYNSLLPPIVIPMRKMQVLRLKVQSDGAGFDPASVLDLVQQKVKERRMLFNTTVSFRVTRDGQIFIKRHKHDP</sequence>
<name>A0A9D3N7Z0_9TELE</name>
<protein>
    <submittedName>
        <fullName evidence="1">Uncharacterized protein</fullName>
    </submittedName>
</protein>
<evidence type="ECO:0000313" key="1">
    <source>
        <dbReference type="EMBL" id="KAG7316170.1"/>
    </source>
</evidence>
<proteinExistence type="predicted"/>
<dbReference type="AlphaFoldDB" id="A0A9D3N7Z0"/>
<gene>
    <name evidence="1" type="ORF">KOW79_021036</name>
</gene>
<dbReference type="Proteomes" id="UP000824219">
    <property type="component" value="Linkage Group LG26"/>
</dbReference>
<accession>A0A9D3N7Z0</accession>
<reference evidence="1 2" key="1">
    <citation type="submission" date="2021-06" db="EMBL/GenBank/DDBJ databases">
        <title>Chromosome-level genome assembly of the red-tail catfish (Hemibagrus wyckioides).</title>
        <authorList>
            <person name="Shao F."/>
        </authorList>
    </citation>
    <scope>NUCLEOTIDE SEQUENCE [LARGE SCALE GENOMIC DNA]</scope>
    <source>
        <strain evidence="1">EC202008001</strain>
        <tissue evidence="1">Blood</tissue>
    </source>
</reference>
<dbReference type="EMBL" id="JAHKSW010000026">
    <property type="protein sequence ID" value="KAG7316170.1"/>
    <property type="molecule type" value="Genomic_DNA"/>
</dbReference>
<organism evidence="1 2">
    <name type="scientific">Hemibagrus wyckioides</name>
    <dbReference type="NCBI Taxonomy" id="337641"/>
    <lineage>
        <taxon>Eukaryota</taxon>
        <taxon>Metazoa</taxon>
        <taxon>Chordata</taxon>
        <taxon>Craniata</taxon>
        <taxon>Vertebrata</taxon>
        <taxon>Euteleostomi</taxon>
        <taxon>Actinopterygii</taxon>
        <taxon>Neopterygii</taxon>
        <taxon>Teleostei</taxon>
        <taxon>Ostariophysi</taxon>
        <taxon>Siluriformes</taxon>
        <taxon>Bagridae</taxon>
        <taxon>Hemibagrus</taxon>
    </lineage>
</organism>
<comment type="caution">
    <text evidence="1">The sequence shown here is derived from an EMBL/GenBank/DDBJ whole genome shotgun (WGS) entry which is preliminary data.</text>
</comment>
<evidence type="ECO:0000313" key="2">
    <source>
        <dbReference type="Proteomes" id="UP000824219"/>
    </source>
</evidence>
<keyword evidence="2" id="KW-1185">Reference proteome</keyword>